<dbReference type="InterPro" id="IPR012549">
    <property type="entry name" value="EptA-like_N"/>
</dbReference>
<dbReference type="InterPro" id="IPR040423">
    <property type="entry name" value="PEA_transferase"/>
</dbReference>
<comment type="subcellular location">
    <subcellularLocation>
        <location evidence="1">Cell inner membrane</location>
        <topology evidence="1">Multi-pass membrane protein</topology>
    </subcellularLocation>
</comment>
<keyword evidence="3" id="KW-0997">Cell inner membrane</keyword>
<feature type="transmembrane region" description="Helical" evidence="8">
    <location>
        <begin position="161"/>
        <end position="180"/>
    </location>
</feature>
<reference evidence="11 12" key="1">
    <citation type="submission" date="2015-07" db="EMBL/GenBank/DDBJ databases">
        <title>ATOL: Assembling a taxonomically balanced genome-scale reconstruction of the evolutionary history of the Enterobacteriaceae.</title>
        <authorList>
            <person name="Plunkett G.III."/>
            <person name="Neeno-Eckwall E.C."/>
            <person name="Glasner J.D."/>
            <person name="Perna N.T."/>
        </authorList>
    </citation>
    <scope>NUCLEOTIDE SEQUENCE [LARGE SCALE GENOMIC DNA]</scope>
    <source>
        <strain evidence="11 12">ATCC 35017</strain>
    </source>
</reference>
<evidence type="ECO:0000256" key="1">
    <source>
        <dbReference type="ARBA" id="ARBA00004429"/>
    </source>
</evidence>
<dbReference type="Proteomes" id="UP000053226">
    <property type="component" value="Unassembled WGS sequence"/>
</dbReference>
<evidence type="ECO:0000256" key="8">
    <source>
        <dbReference type="SAM" id="Phobius"/>
    </source>
</evidence>
<dbReference type="GO" id="GO:0009245">
    <property type="term" value="P:lipid A biosynthetic process"/>
    <property type="evidence" value="ECO:0007669"/>
    <property type="project" value="TreeGrafter"/>
</dbReference>
<dbReference type="SUPFAM" id="SSF53649">
    <property type="entry name" value="Alkaline phosphatase-like"/>
    <property type="match status" value="1"/>
</dbReference>
<name>A0A0N1KIA1_9GAMM</name>
<accession>A0A0N1KIA1</accession>
<dbReference type="GO" id="GO:0016787">
    <property type="term" value="F:hydrolase activity"/>
    <property type="evidence" value="ECO:0007669"/>
    <property type="project" value="UniProtKB-KW"/>
</dbReference>
<keyword evidence="2" id="KW-1003">Cell membrane</keyword>
<evidence type="ECO:0000256" key="2">
    <source>
        <dbReference type="ARBA" id="ARBA00022475"/>
    </source>
</evidence>
<dbReference type="Pfam" id="PF00884">
    <property type="entry name" value="Sulfatase"/>
    <property type="match status" value="1"/>
</dbReference>
<dbReference type="Pfam" id="PF08019">
    <property type="entry name" value="EptA_B_N"/>
    <property type="match status" value="1"/>
</dbReference>
<organism evidence="11 12">
    <name type="scientific">Moellerella wisconsensis ATCC 35017</name>
    <dbReference type="NCBI Taxonomy" id="1354267"/>
    <lineage>
        <taxon>Bacteria</taxon>
        <taxon>Pseudomonadati</taxon>
        <taxon>Pseudomonadota</taxon>
        <taxon>Gammaproteobacteria</taxon>
        <taxon>Enterobacterales</taxon>
        <taxon>Morganellaceae</taxon>
        <taxon>Moellerella</taxon>
    </lineage>
</organism>
<dbReference type="GO" id="GO:0043838">
    <property type="term" value="F:phosphatidylethanolamine:Kdo2-lipid A phosphoethanolamine transferase activity"/>
    <property type="evidence" value="ECO:0007669"/>
    <property type="project" value="TreeGrafter"/>
</dbReference>
<feature type="transmembrane region" description="Helical" evidence="8">
    <location>
        <begin position="12"/>
        <end position="30"/>
    </location>
</feature>
<dbReference type="EC" id="3.1.6.-" evidence="11"/>
<feature type="domain" description="Phosphoethanolamine transferase N-terminal" evidence="10">
    <location>
        <begin position="63"/>
        <end position="193"/>
    </location>
</feature>
<comment type="caution">
    <text evidence="11">The sequence shown here is derived from an EMBL/GenBank/DDBJ whole genome shotgun (WGS) entry which is preliminary data.</text>
</comment>
<dbReference type="InterPro" id="IPR000917">
    <property type="entry name" value="Sulfatase_N"/>
</dbReference>
<evidence type="ECO:0000256" key="6">
    <source>
        <dbReference type="ARBA" id="ARBA00022989"/>
    </source>
</evidence>
<dbReference type="InterPro" id="IPR058130">
    <property type="entry name" value="PEA_transf_C"/>
</dbReference>
<keyword evidence="6 8" id="KW-1133">Transmembrane helix</keyword>
<proteinExistence type="predicted"/>
<gene>
    <name evidence="11" type="ORF">M992_0745</name>
</gene>
<evidence type="ECO:0000256" key="5">
    <source>
        <dbReference type="ARBA" id="ARBA00022692"/>
    </source>
</evidence>
<feature type="transmembrane region" description="Helical" evidence="8">
    <location>
        <begin position="127"/>
        <end position="145"/>
    </location>
</feature>
<sequence>MRSFLLRYIPKNQTTLAVILSIFIGLLLNLDVYQGRFDTQISHGTGVSYFTLAGEAIVNVAFSFFFFRVLSLGGAIFFKICASIVVIASVCASYYITFFDVVIGYGILISVLTTDIDLSKEVVGNSFIYWVIGLSAIPLLLIWCSPNNNTLLSQLKNNRKACVKSILLLAVIAVSVYSYLKLMDQQQKKHEAQMNIDLSSYSGSLSYAYLPTNWIIPLVQYAITQYDDKFNENEIFDPSQKFTYTPDADNNDAYVVFIIGETARWDHMGLLGYSRQTNPLLSKEKNLVAFKGRSCDTATKLSLRCMFVREGGVEDNPQRTMKENNIFSVMKKLGFSSELFAMQGEVWFYNKLDVDNYLIREMITAKHSTYGKPIDDTLLIDEVHSSIENKPQGKHLIILHTKGSHYLYSKRYPKEFKQYQPECLNVDDNCSKQQLINAYDNSILYTDYFIDGVIDQLRDKKAIVFYTSDHGESINEGHGLHGTPREIAPEEQFRVPFVVWMSDSYLASPNNQQRFEQLKKYSQQGRPFYHHQIYDSILGCLGYTSADGGMNNRNNLCGLSSDTGTDK</sequence>
<evidence type="ECO:0000256" key="3">
    <source>
        <dbReference type="ARBA" id="ARBA00022519"/>
    </source>
</evidence>
<keyword evidence="12" id="KW-1185">Reference proteome</keyword>
<feature type="domain" description="Sulfatase N-terminal" evidence="9">
    <location>
        <begin position="255"/>
        <end position="543"/>
    </location>
</feature>
<evidence type="ECO:0000313" key="12">
    <source>
        <dbReference type="Proteomes" id="UP000053226"/>
    </source>
</evidence>
<evidence type="ECO:0000259" key="9">
    <source>
        <dbReference type="Pfam" id="PF00884"/>
    </source>
</evidence>
<dbReference type="RefSeq" id="WP_053907370.1">
    <property type="nucleotide sequence ID" value="NZ_CAWMUS010000007.1"/>
</dbReference>
<feature type="transmembrane region" description="Helical" evidence="8">
    <location>
        <begin position="82"/>
        <end position="107"/>
    </location>
</feature>
<dbReference type="PANTHER" id="PTHR30443">
    <property type="entry name" value="INNER MEMBRANE PROTEIN"/>
    <property type="match status" value="1"/>
</dbReference>
<feature type="transmembrane region" description="Helical" evidence="8">
    <location>
        <begin position="50"/>
        <end position="70"/>
    </location>
</feature>
<dbReference type="GO" id="GO:0009244">
    <property type="term" value="P:lipopolysaccharide core region biosynthetic process"/>
    <property type="evidence" value="ECO:0007669"/>
    <property type="project" value="TreeGrafter"/>
</dbReference>
<dbReference type="CDD" id="cd16017">
    <property type="entry name" value="LptA"/>
    <property type="match status" value="1"/>
</dbReference>
<keyword evidence="5 8" id="KW-0812">Transmembrane</keyword>
<evidence type="ECO:0000259" key="10">
    <source>
        <dbReference type="Pfam" id="PF08019"/>
    </source>
</evidence>
<keyword evidence="7 8" id="KW-0472">Membrane</keyword>
<evidence type="ECO:0000256" key="4">
    <source>
        <dbReference type="ARBA" id="ARBA00022679"/>
    </source>
</evidence>
<keyword evidence="4 11" id="KW-0808">Transferase</keyword>
<evidence type="ECO:0000256" key="7">
    <source>
        <dbReference type="ARBA" id="ARBA00023136"/>
    </source>
</evidence>
<dbReference type="EMBL" id="LGAA01000007">
    <property type="protein sequence ID" value="KPD03825.1"/>
    <property type="molecule type" value="Genomic_DNA"/>
</dbReference>
<keyword evidence="11" id="KW-0378">Hydrolase</keyword>
<evidence type="ECO:0000313" key="11">
    <source>
        <dbReference type="EMBL" id="KPD03825.1"/>
    </source>
</evidence>
<dbReference type="GO" id="GO:0005886">
    <property type="term" value="C:plasma membrane"/>
    <property type="evidence" value="ECO:0007669"/>
    <property type="project" value="UniProtKB-SubCell"/>
</dbReference>
<dbReference type="OrthoDB" id="9786870at2"/>
<dbReference type="Gene3D" id="3.40.720.10">
    <property type="entry name" value="Alkaline Phosphatase, subunit A"/>
    <property type="match status" value="1"/>
</dbReference>
<dbReference type="NCBIfam" id="NF008593">
    <property type="entry name" value="PRK11560.1"/>
    <property type="match status" value="1"/>
</dbReference>
<dbReference type="InterPro" id="IPR017850">
    <property type="entry name" value="Alkaline_phosphatase_core_sf"/>
</dbReference>
<dbReference type="AlphaFoldDB" id="A0A0N1KIA1"/>
<dbReference type="PANTHER" id="PTHR30443:SF3">
    <property type="entry name" value="KDO(2)-LIPID A PHOSPHOETHANOLAMINE 7''-TRANSFERASE"/>
    <property type="match status" value="1"/>
</dbReference>
<protein>
    <submittedName>
        <fullName evidence="11">Lipopolysaccharide phosphoethanolamine transferase</fullName>
        <ecNumber evidence="11">3.1.6.-</ecNumber>
    </submittedName>
</protein>